<evidence type="ECO:0000313" key="3">
    <source>
        <dbReference type="Proteomes" id="UP001295684"/>
    </source>
</evidence>
<reference evidence="2" key="1">
    <citation type="submission" date="2023-07" db="EMBL/GenBank/DDBJ databases">
        <authorList>
            <consortium name="AG Swart"/>
            <person name="Singh M."/>
            <person name="Singh A."/>
            <person name="Seah K."/>
            <person name="Emmerich C."/>
        </authorList>
    </citation>
    <scope>NUCLEOTIDE SEQUENCE</scope>
    <source>
        <strain evidence="2">DP1</strain>
    </source>
</reference>
<dbReference type="Proteomes" id="UP001295684">
    <property type="component" value="Unassembled WGS sequence"/>
</dbReference>
<organism evidence="2 3">
    <name type="scientific">Euplotes crassus</name>
    <dbReference type="NCBI Taxonomy" id="5936"/>
    <lineage>
        <taxon>Eukaryota</taxon>
        <taxon>Sar</taxon>
        <taxon>Alveolata</taxon>
        <taxon>Ciliophora</taxon>
        <taxon>Intramacronucleata</taxon>
        <taxon>Spirotrichea</taxon>
        <taxon>Hypotrichia</taxon>
        <taxon>Euplotida</taxon>
        <taxon>Euplotidae</taxon>
        <taxon>Moneuplotes</taxon>
    </lineage>
</organism>
<dbReference type="AlphaFoldDB" id="A0AAD2D356"/>
<feature type="region of interest" description="Disordered" evidence="1">
    <location>
        <begin position="32"/>
        <end position="51"/>
    </location>
</feature>
<name>A0AAD2D356_EUPCR</name>
<accession>A0AAD2D356</accession>
<gene>
    <name evidence="2" type="ORF">ECRASSUSDP1_LOCUS19717</name>
</gene>
<evidence type="ECO:0000256" key="1">
    <source>
        <dbReference type="SAM" id="MobiDB-lite"/>
    </source>
</evidence>
<evidence type="ECO:0000313" key="2">
    <source>
        <dbReference type="EMBL" id="CAI2378322.1"/>
    </source>
</evidence>
<proteinExistence type="predicted"/>
<keyword evidence="3" id="KW-1185">Reference proteome</keyword>
<protein>
    <submittedName>
        <fullName evidence="2">Uncharacterized protein</fullName>
    </submittedName>
</protein>
<dbReference type="EMBL" id="CAMPGE010020033">
    <property type="protein sequence ID" value="CAI2378322.1"/>
    <property type="molecule type" value="Genomic_DNA"/>
</dbReference>
<comment type="caution">
    <text evidence="2">The sequence shown here is derived from an EMBL/GenBank/DDBJ whole genome shotgun (WGS) entry which is preliminary data.</text>
</comment>
<sequence>MNGRSDSDKWDTLKDLLDGIFSGCGGKGDVNKDSEVNLGPTKRPRTTKRDTYNNCIGSIHMEPVTNNYNGLVPKHSKY</sequence>